<sequence>MAILLQTLLLEESSIGDVAIEISEALDLEEPHSAKNAEPSVVGANGPGARAVDLIVGKVEGTAIVDEAVTIPASGWMGSGTKSFLKQEVGPARI</sequence>
<comment type="caution">
    <text evidence="1">The sequence shown here is derived from an EMBL/GenBank/DDBJ whole genome shotgun (WGS) entry which is preliminary data.</text>
</comment>
<accession>A0AAD3SBM2</accession>
<protein>
    <submittedName>
        <fullName evidence="1">Uncharacterized protein</fullName>
    </submittedName>
</protein>
<dbReference type="AlphaFoldDB" id="A0AAD3SBM2"/>
<keyword evidence="2" id="KW-1185">Reference proteome</keyword>
<gene>
    <name evidence="1" type="ORF">Nepgr_010108</name>
</gene>
<proteinExistence type="predicted"/>
<evidence type="ECO:0000313" key="2">
    <source>
        <dbReference type="Proteomes" id="UP001279734"/>
    </source>
</evidence>
<name>A0AAD3SBM2_NEPGR</name>
<evidence type="ECO:0000313" key="1">
    <source>
        <dbReference type="EMBL" id="GMH08268.1"/>
    </source>
</evidence>
<dbReference type="Proteomes" id="UP001279734">
    <property type="component" value="Unassembled WGS sequence"/>
</dbReference>
<organism evidence="1 2">
    <name type="scientific">Nepenthes gracilis</name>
    <name type="common">Slender pitcher plant</name>
    <dbReference type="NCBI Taxonomy" id="150966"/>
    <lineage>
        <taxon>Eukaryota</taxon>
        <taxon>Viridiplantae</taxon>
        <taxon>Streptophyta</taxon>
        <taxon>Embryophyta</taxon>
        <taxon>Tracheophyta</taxon>
        <taxon>Spermatophyta</taxon>
        <taxon>Magnoliopsida</taxon>
        <taxon>eudicotyledons</taxon>
        <taxon>Gunneridae</taxon>
        <taxon>Pentapetalae</taxon>
        <taxon>Caryophyllales</taxon>
        <taxon>Nepenthaceae</taxon>
        <taxon>Nepenthes</taxon>
    </lineage>
</organism>
<dbReference type="EMBL" id="BSYO01000008">
    <property type="protein sequence ID" value="GMH08268.1"/>
    <property type="molecule type" value="Genomic_DNA"/>
</dbReference>
<reference evidence="1" key="1">
    <citation type="submission" date="2023-05" db="EMBL/GenBank/DDBJ databases">
        <title>Nepenthes gracilis genome sequencing.</title>
        <authorList>
            <person name="Fukushima K."/>
        </authorList>
    </citation>
    <scope>NUCLEOTIDE SEQUENCE</scope>
    <source>
        <strain evidence="1">SING2019-196</strain>
    </source>
</reference>